<sequence>MASLQELLTGEGFDEHKKLIRNQKKVKFRDRTSQDESRTLHNIFICHDQRSFPSQKPNIDKASSRNDSSRKGDSESGRSVSVATEVGFPRTASGPAIDEVAIRAVVSILNGYIGQYLRDKKFRESIKANCYSCFMRRNQDSDDGIFANLELGIESIERFVENQGTKKELRMKSVQHSIRLLNIVASLNSKCSKNCSTCGIPNSHLSACAQLYLSILYKIEKNGRISARHLLQVFCDAPFLARTHLLPELWEHLFLPHLLHLKIWYSEEELDFLSNSNYVDKEMKMKALEEAYNAQMDIGTTKFALYYKGWLKVGAQAPSVPFIPLPVRQSISLSRRYSDSFSPHSSNNLLYRAVFGTIPESFSLDFNKDEDSSHRWILKEKDFSIGEELEKHSSYDRKSTRHRRSSSLGDRRVKTDLWPANQKPDHFRILNCRSGTTEFSVHVVPNASVEEDRCIWKSNLHRAVKIICTSDSICECEMAIRVMTKAWLDSHGNPMVETELSKSQLIQGILEVLSVSDDDEILELSISLLVQIVTKKELVGNILLNFDPQLDIFLKLLRNNSIFLKAAALLYLIKPEAKQMISLEWIPLVLRVLEFGDQLQTFFTLQVSPQTAAYYFFNQLLMHFDEDKNKENARHVVTLGGLNLLLRRLEKGDTNEKNKAVSIICCCVQADGSSRHYLAKNMNKESLISLLFHRNPTGPQGHAFALLTEIFCLHRHHQRIELLTELRNEWSNLNTMHVLLVYLQRAQPEERPMVAAMLLQLDLLGDCCECSVYREEAIEEIVRAMDCQVLNEKIQEQSAKALHILGSHFSYTGETITEKWLLTEAGLNENSWDTFEANNVVSSDHAHLVVREKDDMETWWQRKTAMVLLKNGDRRLLVALSDAIENGIPCLARASLVTVSWISSVLQSMEEQNLQSVACSVLLPQLLQALDFDKTIEERTLASFSLLNLLKGSEYVCRSSESHKELLIKRLQKLSQVTRTAQELISIIKSSLRN</sequence>
<evidence type="ECO:0000313" key="2">
    <source>
        <dbReference type="Proteomes" id="UP001060085"/>
    </source>
</evidence>
<organism evidence="1 2">
    <name type="scientific">Catharanthus roseus</name>
    <name type="common">Madagascar periwinkle</name>
    <name type="synonym">Vinca rosea</name>
    <dbReference type="NCBI Taxonomy" id="4058"/>
    <lineage>
        <taxon>Eukaryota</taxon>
        <taxon>Viridiplantae</taxon>
        <taxon>Streptophyta</taxon>
        <taxon>Embryophyta</taxon>
        <taxon>Tracheophyta</taxon>
        <taxon>Spermatophyta</taxon>
        <taxon>Magnoliopsida</taxon>
        <taxon>eudicotyledons</taxon>
        <taxon>Gunneridae</taxon>
        <taxon>Pentapetalae</taxon>
        <taxon>asterids</taxon>
        <taxon>lamiids</taxon>
        <taxon>Gentianales</taxon>
        <taxon>Apocynaceae</taxon>
        <taxon>Rauvolfioideae</taxon>
        <taxon>Vinceae</taxon>
        <taxon>Catharanthinae</taxon>
        <taxon>Catharanthus</taxon>
    </lineage>
</organism>
<dbReference type="EMBL" id="CM044704">
    <property type="protein sequence ID" value="KAI5669000.1"/>
    <property type="molecule type" value="Genomic_DNA"/>
</dbReference>
<name>A0ACC0B8L2_CATRO</name>
<reference evidence="2" key="1">
    <citation type="journal article" date="2023" name="Nat. Plants">
        <title>Single-cell RNA sequencing provides a high-resolution roadmap for understanding the multicellular compartmentation of specialized metabolism.</title>
        <authorList>
            <person name="Sun S."/>
            <person name="Shen X."/>
            <person name="Li Y."/>
            <person name="Li Y."/>
            <person name="Wang S."/>
            <person name="Li R."/>
            <person name="Zhang H."/>
            <person name="Shen G."/>
            <person name="Guo B."/>
            <person name="Wei J."/>
            <person name="Xu J."/>
            <person name="St-Pierre B."/>
            <person name="Chen S."/>
            <person name="Sun C."/>
        </authorList>
    </citation>
    <scope>NUCLEOTIDE SEQUENCE [LARGE SCALE GENOMIC DNA]</scope>
</reference>
<dbReference type="Proteomes" id="UP001060085">
    <property type="component" value="Linkage Group LG04"/>
</dbReference>
<proteinExistence type="predicted"/>
<gene>
    <name evidence="1" type="ORF">M9H77_18853</name>
</gene>
<keyword evidence="2" id="KW-1185">Reference proteome</keyword>
<evidence type="ECO:0000313" key="1">
    <source>
        <dbReference type="EMBL" id="KAI5669000.1"/>
    </source>
</evidence>
<protein>
    <submittedName>
        <fullName evidence="1">Uncharacterized protein</fullName>
    </submittedName>
</protein>
<accession>A0ACC0B8L2</accession>
<comment type="caution">
    <text evidence="1">The sequence shown here is derived from an EMBL/GenBank/DDBJ whole genome shotgun (WGS) entry which is preliminary data.</text>
</comment>